<keyword evidence="2" id="KW-1185">Reference proteome</keyword>
<gene>
    <name evidence="1" type="ORF">TH5_00720</name>
</gene>
<organism evidence="1 2">
    <name type="scientific">Thalassospira xianhensis MCCC 1A02616</name>
    <dbReference type="NCBI Taxonomy" id="1177929"/>
    <lineage>
        <taxon>Bacteria</taxon>
        <taxon>Pseudomonadati</taxon>
        <taxon>Pseudomonadota</taxon>
        <taxon>Alphaproteobacteria</taxon>
        <taxon>Rhodospirillales</taxon>
        <taxon>Thalassospiraceae</taxon>
        <taxon>Thalassospira</taxon>
    </lineage>
</organism>
<comment type="caution">
    <text evidence="1">The sequence shown here is derived from an EMBL/GenBank/DDBJ whole genome shotgun (WGS) entry which is preliminary data.</text>
</comment>
<evidence type="ECO:0000313" key="1">
    <source>
        <dbReference type="EMBL" id="RCK07632.1"/>
    </source>
</evidence>
<dbReference type="Proteomes" id="UP000252419">
    <property type="component" value="Unassembled WGS sequence"/>
</dbReference>
<reference evidence="1 2" key="1">
    <citation type="submission" date="2014-07" db="EMBL/GenBank/DDBJ databases">
        <title>Draft genome sequence of Thalassospira xianhensis P-4 (MCCC 1A02616).</title>
        <authorList>
            <person name="Lai Q."/>
            <person name="Shao Z."/>
        </authorList>
    </citation>
    <scope>NUCLEOTIDE SEQUENCE [LARGE SCALE GENOMIC DNA]</scope>
    <source>
        <strain evidence="1 2">MCCC 1A02616</strain>
    </source>
</reference>
<accession>A0A367UKI5</accession>
<evidence type="ECO:0000313" key="2">
    <source>
        <dbReference type="Proteomes" id="UP000252419"/>
    </source>
</evidence>
<proteinExistence type="predicted"/>
<dbReference type="RefSeq" id="WP_147250004.1">
    <property type="nucleotide sequence ID" value="NZ_JPWA01000001.1"/>
</dbReference>
<name>A0A367UKI5_9PROT</name>
<dbReference type="AlphaFoldDB" id="A0A367UKI5"/>
<dbReference type="EMBL" id="JPWA01000001">
    <property type="protein sequence ID" value="RCK07632.1"/>
    <property type="molecule type" value="Genomic_DNA"/>
</dbReference>
<sequence>MKHEEIYLDPDFRKSPKGPHCHICQRALKGNSVRVYVSQESNWSNAIHPEDIGEVGDYEIVNIGPECSKIIPASYYIIKAK</sequence>
<protein>
    <submittedName>
        <fullName evidence="1">Uncharacterized protein</fullName>
    </submittedName>
</protein>